<name>E1Z5S5_CHLVA</name>
<dbReference type="GO" id="GO:0046872">
    <property type="term" value="F:metal ion binding"/>
    <property type="evidence" value="ECO:0007669"/>
    <property type="project" value="UniProtKB-KW"/>
</dbReference>
<keyword evidence="4" id="KW-0349">Heme</keyword>
<dbReference type="Pfam" id="PF03188">
    <property type="entry name" value="Cytochrom_B561"/>
    <property type="match status" value="1"/>
</dbReference>
<dbReference type="Gene3D" id="1.20.120.1770">
    <property type="match status" value="1"/>
</dbReference>
<keyword evidence="6" id="KW-0479">Metal-binding</keyword>
<evidence type="ECO:0000256" key="5">
    <source>
        <dbReference type="ARBA" id="ARBA00022692"/>
    </source>
</evidence>
<evidence type="ECO:0000256" key="3">
    <source>
        <dbReference type="ARBA" id="ARBA00022448"/>
    </source>
</evidence>
<dbReference type="AlphaFoldDB" id="E1Z5S5"/>
<evidence type="ECO:0000256" key="8">
    <source>
        <dbReference type="ARBA" id="ARBA00022989"/>
    </source>
</evidence>
<dbReference type="EMBL" id="GL433837">
    <property type="protein sequence ID" value="EFN58524.1"/>
    <property type="molecule type" value="Genomic_DNA"/>
</dbReference>
<dbReference type="KEGG" id="cvr:CHLNCDRAFT_56903"/>
<organism evidence="14">
    <name type="scientific">Chlorella variabilis</name>
    <name type="common">Green alga</name>
    <dbReference type="NCBI Taxonomy" id="554065"/>
    <lineage>
        <taxon>Eukaryota</taxon>
        <taxon>Viridiplantae</taxon>
        <taxon>Chlorophyta</taxon>
        <taxon>core chlorophytes</taxon>
        <taxon>Trebouxiophyceae</taxon>
        <taxon>Chlorellales</taxon>
        <taxon>Chlorellaceae</taxon>
        <taxon>Chlorella clade</taxon>
        <taxon>Chlorella</taxon>
    </lineage>
</organism>
<dbReference type="CDD" id="cd08761">
    <property type="entry name" value="Cyt_b561_CYB561D2_like"/>
    <property type="match status" value="1"/>
</dbReference>
<evidence type="ECO:0000256" key="7">
    <source>
        <dbReference type="ARBA" id="ARBA00022982"/>
    </source>
</evidence>
<keyword evidence="7" id="KW-0249">Electron transport</keyword>
<accession>E1Z5S5</accession>
<evidence type="ECO:0000256" key="6">
    <source>
        <dbReference type="ARBA" id="ARBA00022723"/>
    </source>
</evidence>
<dbReference type="Proteomes" id="UP000008141">
    <property type="component" value="Unassembled WGS sequence"/>
</dbReference>
<dbReference type="RefSeq" id="XP_005850626.1">
    <property type="nucleotide sequence ID" value="XM_005850564.1"/>
</dbReference>
<keyword evidence="5 11" id="KW-0812">Transmembrane</keyword>
<feature type="transmembrane region" description="Helical" evidence="11">
    <location>
        <begin position="181"/>
        <end position="198"/>
    </location>
</feature>
<sequence length="225" mass="24224">MLPRTIQSLSVGCCVGVGMAMLPAAYAGELFPWHPLLISIGFLALMTEGIMTAVRFRPNEGTTRVAAITNHALIQAAATACVTLGFYAIYHSKAGDLKGKQHFTSLHGKVGLVTFLLALASPLLGVLSFRRLGLIQKFPQDWHPRLKWLHRLVSAYAYILGMVTIQLALPHAAVFTGMWCRLWQAGVAALAGCMLFTLRGRISGRTVLPSSAGTVAAAFQGPKDH</sequence>
<comment type="cofactor">
    <cofactor evidence="1">
        <name>heme b</name>
        <dbReference type="ChEBI" id="CHEBI:60344"/>
    </cofactor>
</comment>
<protein>
    <recommendedName>
        <fullName evidence="12">Cytochrome b561 domain-containing protein</fullName>
    </recommendedName>
</protein>
<keyword evidence="9" id="KW-0408">Iron</keyword>
<evidence type="ECO:0000259" key="12">
    <source>
        <dbReference type="PROSITE" id="PS50939"/>
    </source>
</evidence>
<reference evidence="13 14" key="1">
    <citation type="journal article" date="2010" name="Plant Cell">
        <title>The Chlorella variabilis NC64A genome reveals adaptation to photosymbiosis, coevolution with viruses, and cryptic sex.</title>
        <authorList>
            <person name="Blanc G."/>
            <person name="Duncan G."/>
            <person name="Agarkova I."/>
            <person name="Borodovsky M."/>
            <person name="Gurnon J."/>
            <person name="Kuo A."/>
            <person name="Lindquist E."/>
            <person name="Lucas S."/>
            <person name="Pangilinan J."/>
            <person name="Polle J."/>
            <person name="Salamov A."/>
            <person name="Terry A."/>
            <person name="Yamada T."/>
            <person name="Dunigan D.D."/>
            <person name="Grigoriev I.V."/>
            <person name="Claverie J.M."/>
            <person name="Van Etten J.L."/>
        </authorList>
    </citation>
    <scope>NUCLEOTIDE SEQUENCE [LARGE SCALE GENOMIC DNA]</scope>
    <source>
        <strain evidence="13 14">NC64A</strain>
    </source>
</reference>
<keyword evidence="8 11" id="KW-1133">Transmembrane helix</keyword>
<feature type="transmembrane region" description="Helical" evidence="11">
    <location>
        <begin position="68"/>
        <end position="90"/>
    </location>
</feature>
<evidence type="ECO:0000256" key="2">
    <source>
        <dbReference type="ARBA" id="ARBA00004141"/>
    </source>
</evidence>
<gene>
    <name evidence="13" type="ORF">CHLNCDRAFT_56903</name>
</gene>
<dbReference type="GO" id="GO:0140575">
    <property type="term" value="F:transmembrane monodehydroascorbate reductase activity"/>
    <property type="evidence" value="ECO:0007669"/>
    <property type="project" value="InterPro"/>
</dbReference>
<keyword evidence="10 11" id="KW-0472">Membrane</keyword>
<feature type="transmembrane region" description="Helical" evidence="11">
    <location>
        <begin position="37"/>
        <end position="56"/>
    </location>
</feature>
<evidence type="ECO:0000313" key="14">
    <source>
        <dbReference type="Proteomes" id="UP000008141"/>
    </source>
</evidence>
<evidence type="ECO:0000313" key="13">
    <source>
        <dbReference type="EMBL" id="EFN58524.1"/>
    </source>
</evidence>
<dbReference type="OrthoDB" id="432881at2759"/>
<feature type="transmembrane region" description="Helical" evidence="11">
    <location>
        <begin position="110"/>
        <end position="127"/>
    </location>
</feature>
<dbReference type="InterPro" id="IPR045150">
    <property type="entry name" value="CYB561D1/2"/>
</dbReference>
<comment type="subcellular location">
    <subcellularLocation>
        <location evidence="2">Membrane</location>
        <topology evidence="2">Multi-pass membrane protein</topology>
    </subcellularLocation>
</comment>
<dbReference type="eggNOG" id="ENOG502SE97">
    <property type="taxonomic scope" value="Eukaryota"/>
</dbReference>
<evidence type="ECO:0000256" key="11">
    <source>
        <dbReference type="SAM" id="Phobius"/>
    </source>
</evidence>
<dbReference type="PANTHER" id="PTHR15422:SF45">
    <property type="entry name" value="CYTOCHROME B561 DOMAIN-CONTAINING PROTEIN"/>
    <property type="match status" value="1"/>
</dbReference>
<dbReference type="OMA" id="SILMPLW"/>
<dbReference type="STRING" id="554065.E1Z5S5"/>
<dbReference type="SMART" id="SM00665">
    <property type="entry name" value="B561"/>
    <property type="match status" value="1"/>
</dbReference>
<proteinExistence type="predicted"/>
<dbReference type="GeneID" id="17358363"/>
<keyword evidence="14" id="KW-1185">Reference proteome</keyword>
<dbReference type="InParanoid" id="E1Z5S5"/>
<feature type="domain" description="Cytochrome b561" evidence="12">
    <location>
        <begin position="1"/>
        <end position="207"/>
    </location>
</feature>
<evidence type="ECO:0000256" key="10">
    <source>
        <dbReference type="ARBA" id="ARBA00023136"/>
    </source>
</evidence>
<dbReference type="PROSITE" id="PS50939">
    <property type="entry name" value="CYTOCHROME_B561"/>
    <property type="match status" value="1"/>
</dbReference>
<evidence type="ECO:0000256" key="9">
    <source>
        <dbReference type="ARBA" id="ARBA00023004"/>
    </source>
</evidence>
<dbReference type="PANTHER" id="PTHR15422">
    <property type="entry name" value="OS05G0565100 PROTEIN"/>
    <property type="match status" value="1"/>
</dbReference>
<evidence type="ECO:0000256" key="4">
    <source>
        <dbReference type="ARBA" id="ARBA00022617"/>
    </source>
</evidence>
<evidence type="ECO:0000256" key="1">
    <source>
        <dbReference type="ARBA" id="ARBA00001970"/>
    </source>
</evidence>
<dbReference type="GO" id="GO:0016020">
    <property type="term" value="C:membrane"/>
    <property type="evidence" value="ECO:0007669"/>
    <property type="project" value="UniProtKB-SubCell"/>
</dbReference>
<feature type="transmembrane region" description="Helical" evidence="11">
    <location>
        <begin position="148"/>
        <end position="169"/>
    </location>
</feature>
<keyword evidence="3" id="KW-0813">Transport</keyword>
<dbReference type="InterPro" id="IPR006593">
    <property type="entry name" value="Cyt_b561/ferric_Rdtase_TM"/>
</dbReference>